<keyword evidence="3" id="KW-1185">Reference proteome</keyword>
<dbReference type="AlphaFoldDB" id="A0A9W6IXF5"/>
<sequence length="135" mass="14467">MCGKLASELADVHKETTMKTFLIATGMALGLGAFALAPAEAAPISTRAAIAAPTATSDVACRVVKKTVYRNGVRRVTTSKTCDRGGYGYGPRPAYGYGPRPAYGYGPRPRYGYGPRPRPGYYRHDPRPGLSIRVN</sequence>
<feature type="region of interest" description="Disordered" evidence="1">
    <location>
        <begin position="80"/>
        <end position="135"/>
    </location>
</feature>
<evidence type="ECO:0000313" key="3">
    <source>
        <dbReference type="Proteomes" id="UP001143372"/>
    </source>
</evidence>
<dbReference type="EMBL" id="BSFI01000001">
    <property type="protein sequence ID" value="GLK66487.1"/>
    <property type="molecule type" value="Genomic_DNA"/>
</dbReference>
<evidence type="ECO:0000256" key="1">
    <source>
        <dbReference type="SAM" id="MobiDB-lite"/>
    </source>
</evidence>
<reference evidence="2" key="2">
    <citation type="submission" date="2023-01" db="EMBL/GenBank/DDBJ databases">
        <authorList>
            <person name="Sun Q."/>
            <person name="Evtushenko L."/>
        </authorList>
    </citation>
    <scope>NUCLEOTIDE SEQUENCE</scope>
    <source>
        <strain evidence="2">VKM B-2347</strain>
    </source>
</reference>
<proteinExistence type="predicted"/>
<accession>A0A9W6IXF5</accession>
<reference evidence="2" key="1">
    <citation type="journal article" date="2014" name="Int. J. Syst. Evol. Microbiol.">
        <title>Complete genome sequence of Corynebacterium casei LMG S-19264T (=DSM 44701T), isolated from a smear-ripened cheese.</title>
        <authorList>
            <consortium name="US DOE Joint Genome Institute (JGI-PGF)"/>
            <person name="Walter F."/>
            <person name="Albersmeier A."/>
            <person name="Kalinowski J."/>
            <person name="Ruckert C."/>
        </authorList>
    </citation>
    <scope>NUCLEOTIDE SEQUENCE</scope>
    <source>
        <strain evidence="2">VKM B-2347</strain>
    </source>
</reference>
<name>A0A9W6IXF5_9HYPH</name>
<gene>
    <name evidence="2" type="ORF">GCM10008179_01250</name>
</gene>
<feature type="compositionally biased region" description="Low complexity" evidence="1">
    <location>
        <begin position="90"/>
        <end position="115"/>
    </location>
</feature>
<comment type="caution">
    <text evidence="2">The sequence shown here is derived from an EMBL/GenBank/DDBJ whole genome shotgun (WGS) entry which is preliminary data.</text>
</comment>
<evidence type="ECO:0000313" key="2">
    <source>
        <dbReference type="EMBL" id="GLK66487.1"/>
    </source>
</evidence>
<protein>
    <submittedName>
        <fullName evidence="2">Uncharacterized protein</fullName>
    </submittedName>
</protein>
<dbReference type="Proteomes" id="UP001143372">
    <property type="component" value="Unassembled WGS sequence"/>
</dbReference>
<organism evidence="2 3">
    <name type="scientific">Hansschlegelia plantiphila</name>
    <dbReference type="NCBI Taxonomy" id="374655"/>
    <lineage>
        <taxon>Bacteria</taxon>
        <taxon>Pseudomonadati</taxon>
        <taxon>Pseudomonadota</taxon>
        <taxon>Alphaproteobacteria</taxon>
        <taxon>Hyphomicrobiales</taxon>
        <taxon>Methylopilaceae</taxon>
        <taxon>Hansschlegelia</taxon>
    </lineage>
</organism>